<dbReference type="GO" id="GO:0005737">
    <property type="term" value="C:cytoplasm"/>
    <property type="evidence" value="ECO:0007669"/>
    <property type="project" value="TreeGrafter"/>
</dbReference>
<dbReference type="CDD" id="cd04301">
    <property type="entry name" value="NAT_SF"/>
    <property type="match status" value="1"/>
</dbReference>
<dbReference type="EMBL" id="LSGP01000017">
    <property type="protein sequence ID" value="KYZ76774.1"/>
    <property type="molecule type" value="Genomic_DNA"/>
</dbReference>
<gene>
    <name evidence="4" type="ORF">AXX12_10210</name>
</gene>
<keyword evidence="2" id="KW-0012">Acyltransferase</keyword>
<keyword evidence="5" id="KW-1185">Reference proteome</keyword>
<name>A0A154BRZ1_ANASB</name>
<dbReference type="PANTHER" id="PTHR43626">
    <property type="entry name" value="ACYL-COA N-ACYLTRANSFERASE"/>
    <property type="match status" value="1"/>
</dbReference>
<protein>
    <submittedName>
        <fullName evidence="4">Acetyltransferase</fullName>
    </submittedName>
</protein>
<dbReference type="Pfam" id="PF13673">
    <property type="entry name" value="Acetyltransf_10"/>
    <property type="match status" value="1"/>
</dbReference>
<keyword evidence="1 4" id="KW-0808">Transferase</keyword>
<evidence type="ECO:0000313" key="4">
    <source>
        <dbReference type="EMBL" id="KYZ76774.1"/>
    </source>
</evidence>
<dbReference type="OrthoDB" id="9775804at2"/>
<dbReference type="STRING" id="1794912.AXX12_10210"/>
<proteinExistence type="predicted"/>
<dbReference type="GO" id="GO:0008080">
    <property type="term" value="F:N-acetyltransferase activity"/>
    <property type="evidence" value="ECO:0007669"/>
    <property type="project" value="InterPro"/>
</dbReference>
<evidence type="ECO:0000313" key="5">
    <source>
        <dbReference type="Proteomes" id="UP000076268"/>
    </source>
</evidence>
<dbReference type="InterPro" id="IPR000182">
    <property type="entry name" value="GNAT_dom"/>
</dbReference>
<dbReference type="AlphaFoldDB" id="A0A154BRZ1"/>
<comment type="caution">
    <text evidence="4">The sequence shown here is derived from an EMBL/GenBank/DDBJ whole genome shotgun (WGS) entry which is preliminary data.</text>
</comment>
<dbReference type="PANTHER" id="PTHR43626:SF4">
    <property type="entry name" value="GCN5-RELATED N-ACETYLTRANSFERASE 2, CHLOROPLASTIC"/>
    <property type="match status" value="1"/>
</dbReference>
<feature type="domain" description="N-acetyltransferase" evidence="3">
    <location>
        <begin position="4"/>
        <end position="140"/>
    </location>
</feature>
<dbReference type="InterPro" id="IPR045039">
    <property type="entry name" value="NSI-like"/>
</dbReference>
<evidence type="ECO:0000256" key="2">
    <source>
        <dbReference type="ARBA" id="ARBA00023315"/>
    </source>
</evidence>
<reference evidence="4 5" key="1">
    <citation type="submission" date="2016-02" db="EMBL/GenBank/DDBJ databases">
        <title>Anaerosporomusa subterraneum gen. nov., sp. nov., a spore-forming obligate anaerobe isolated from saprolite.</title>
        <authorList>
            <person name="Choi J.K."/>
            <person name="Shah M."/>
            <person name="Yee N."/>
        </authorList>
    </citation>
    <scope>NUCLEOTIDE SEQUENCE [LARGE SCALE GENOMIC DNA]</scope>
    <source>
        <strain evidence="4 5">RU4</strain>
    </source>
</reference>
<evidence type="ECO:0000256" key="1">
    <source>
        <dbReference type="ARBA" id="ARBA00022679"/>
    </source>
</evidence>
<sequence length="140" mass="15773">MQYQIQKSCENIDWQAVCRLLQEAGLATYPIDLTRKAFDNSYCVVFVFDNNLLIGVGRAISDGAYQAAIYDIAVLPTYQGKKVGRLIVDEIHKALQKINIILYASPGKEPFYSKIGYCKMLTGMARFSNESAMREKGFID</sequence>
<accession>A0A154BRZ1</accession>
<dbReference type="Proteomes" id="UP000076268">
    <property type="component" value="Unassembled WGS sequence"/>
</dbReference>
<dbReference type="RefSeq" id="WP_066242810.1">
    <property type="nucleotide sequence ID" value="NZ_LSGP01000017.1"/>
</dbReference>
<dbReference type="Gene3D" id="3.40.630.30">
    <property type="match status" value="1"/>
</dbReference>
<dbReference type="SUPFAM" id="SSF55729">
    <property type="entry name" value="Acyl-CoA N-acyltransferases (Nat)"/>
    <property type="match status" value="1"/>
</dbReference>
<organism evidence="4 5">
    <name type="scientific">Anaerosporomusa subterranea</name>
    <dbReference type="NCBI Taxonomy" id="1794912"/>
    <lineage>
        <taxon>Bacteria</taxon>
        <taxon>Bacillati</taxon>
        <taxon>Bacillota</taxon>
        <taxon>Negativicutes</taxon>
        <taxon>Acetonemataceae</taxon>
        <taxon>Anaerosporomusa</taxon>
    </lineage>
</organism>
<dbReference type="InterPro" id="IPR016181">
    <property type="entry name" value="Acyl_CoA_acyltransferase"/>
</dbReference>
<dbReference type="PROSITE" id="PS51186">
    <property type="entry name" value="GNAT"/>
    <property type="match status" value="1"/>
</dbReference>
<evidence type="ECO:0000259" key="3">
    <source>
        <dbReference type="PROSITE" id="PS51186"/>
    </source>
</evidence>